<feature type="transmembrane region" description="Helical" evidence="1">
    <location>
        <begin position="92"/>
        <end position="112"/>
    </location>
</feature>
<dbReference type="Proteomes" id="UP000325243">
    <property type="component" value="Unassembled WGS sequence"/>
</dbReference>
<dbReference type="InterPro" id="IPR018929">
    <property type="entry name" value="DUF2510"/>
</dbReference>
<accession>A0A5S4V3S7</accession>
<feature type="transmembrane region" description="Helical" evidence="1">
    <location>
        <begin position="64"/>
        <end position="86"/>
    </location>
</feature>
<dbReference type="AlphaFoldDB" id="A0A5S4V3S7"/>
<name>A0A5S4V3S7_9MICO</name>
<dbReference type="Pfam" id="PF10708">
    <property type="entry name" value="DUF2510"/>
    <property type="match status" value="1"/>
</dbReference>
<reference evidence="3 4" key="1">
    <citation type="submission" date="2019-08" db="EMBL/GenBank/DDBJ databases">
        <authorList>
            <person name="Hu J."/>
        </authorList>
    </citation>
    <scope>NUCLEOTIDE SEQUENCE [LARGE SCALE GENOMIC DNA]</scope>
    <source>
        <strain evidence="3 4">NEAU-184</strain>
    </source>
</reference>
<dbReference type="RefSeq" id="WP_148732321.1">
    <property type="nucleotide sequence ID" value="NZ_VSSB01000001.1"/>
</dbReference>
<organism evidence="3 4">
    <name type="scientific">Agromyces mariniharenae</name>
    <dbReference type="NCBI Taxonomy" id="2604423"/>
    <lineage>
        <taxon>Bacteria</taxon>
        <taxon>Bacillati</taxon>
        <taxon>Actinomycetota</taxon>
        <taxon>Actinomycetes</taxon>
        <taxon>Micrococcales</taxon>
        <taxon>Microbacteriaceae</taxon>
        <taxon>Agromyces</taxon>
    </lineage>
</organism>
<evidence type="ECO:0000256" key="1">
    <source>
        <dbReference type="SAM" id="Phobius"/>
    </source>
</evidence>
<evidence type="ECO:0000313" key="3">
    <source>
        <dbReference type="EMBL" id="TYL52858.1"/>
    </source>
</evidence>
<dbReference type="EMBL" id="VSSB01000001">
    <property type="protein sequence ID" value="TYL52858.1"/>
    <property type="molecule type" value="Genomic_DNA"/>
</dbReference>
<keyword evidence="1" id="KW-0472">Membrane</keyword>
<proteinExistence type="predicted"/>
<gene>
    <name evidence="3" type="ORF">FYC51_03745</name>
</gene>
<feature type="transmembrane region" description="Helical" evidence="1">
    <location>
        <begin position="119"/>
        <end position="144"/>
    </location>
</feature>
<keyword evidence="1" id="KW-1133">Transmembrane helix</keyword>
<sequence>MSDSVPAGWYPDPQDPASIRWWDGAQWTSHVQPRPDVGASGETIAADVAAHASSRSGKIGGWPLVIGIVAGTAISVGGFLLTLNLVFAGSAFPWPILPWLLVLLAGIGLMFWKPARSYAVGALISLAAAPIVLLGVCVVILASYGQ</sequence>
<keyword evidence="4" id="KW-1185">Reference proteome</keyword>
<comment type="caution">
    <text evidence="3">The sequence shown here is derived from an EMBL/GenBank/DDBJ whole genome shotgun (WGS) entry which is preliminary data.</text>
</comment>
<protein>
    <submittedName>
        <fullName evidence="3">DUF2510 domain-containing protein</fullName>
    </submittedName>
</protein>
<feature type="domain" description="DUF2510" evidence="2">
    <location>
        <begin position="7"/>
        <end position="36"/>
    </location>
</feature>
<evidence type="ECO:0000259" key="2">
    <source>
        <dbReference type="Pfam" id="PF10708"/>
    </source>
</evidence>
<evidence type="ECO:0000313" key="4">
    <source>
        <dbReference type="Proteomes" id="UP000325243"/>
    </source>
</evidence>
<keyword evidence="1" id="KW-0812">Transmembrane</keyword>